<keyword evidence="8" id="KW-1185">Reference proteome</keyword>
<proteinExistence type="predicted"/>
<keyword evidence="5" id="KW-1133">Transmembrane helix</keyword>
<evidence type="ECO:0000256" key="3">
    <source>
        <dbReference type="ARBA" id="ARBA00023157"/>
    </source>
</evidence>
<name>A0A1T4P4V5_9PORP</name>
<dbReference type="EMBL" id="FUXE01000014">
    <property type="protein sequence ID" value="SJZ86431.1"/>
    <property type="molecule type" value="Genomic_DNA"/>
</dbReference>
<dbReference type="STRING" id="29524.SAMN02745171_01327"/>
<dbReference type="Pfam" id="PF14289">
    <property type="entry name" value="DUF4369"/>
    <property type="match status" value="1"/>
</dbReference>
<dbReference type="InterPro" id="IPR013766">
    <property type="entry name" value="Thioredoxin_domain"/>
</dbReference>
<dbReference type="InterPro" id="IPR050553">
    <property type="entry name" value="Thioredoxin_ResA/DsbE_sf"/>
</dbReference>
<keyword evidence="2" id="KW-0201">Cytochrome c-type biogenesis</keyword>
<evidence type="ECO:0000313" key="8">
    <source>
        <dbReference type="Proteomes" id="UP000190121"/>
    </source>
</evidence>
<dbReference type="Gene3D" id="3.40.30.10">
    <property type="entry name" value="Glutaredoxin"/>
    <property type="match status" value="1"/>
</dbReference>
<comment type="subcellular location">
    <subcellularLocation>
        <location evidence="1">Cell envelope</location>
    </subcellularLocation>
</comment>
<dbReference type="CDD" id="cd02966">
    <property type="entry name" value="TlpA_like_family"/>
    <property type="match status" value="1"/>
</dbReference>
<dbReference type="GO" id="GO:0017004">
    <property type="term" value="P:cytochrome complex assembly"/>
    <property type="evidence" value="ECO:0007669"/>
    <property type="project" value="UniProtKB-KW"/>
</dbReference>
<dbReference type="PANTHER" id="PTHR42852">
    <property type="entry name" value="THIOL:DISULFIDE INTERCHANGE PROTEIN DSBE"/>
    <property type="match status" value="1"/>
</dbReference>
<protein>
    <submittedName>
        <fullName evidence="7">Thiol-disulfide isomerase or thioredoxin</fullName>
    </submittedName>
</protein>
<dbReference type="InterPro" id="IPR017937">
    <property type="entry name" value="Thioredoxin_CS"/>
</dbReference>
<dbReference type="Pfam" id="PF00578">
    <property type="entry name" value="AhpC-TSA"/>
    <property type="match status" value="1"/>
</dbReference>
<sequence length="371" mass="41833">MRNQILSIVKGKLFYGIALITMTLLFVACTAEKEKKGYTIVGSVEGAKDGDVVVLEAIENMNSTVVDKAVIQNGTFTFEGQQDSTVVRYLSCLTETNAFSFPFFLENGEIIVRMERGKESVTGTPTNEIYQGIRGEINTLLANMLQIESDSTLTDELREQRMDELEIEYDAILKRGMEKNISNIVGIFLFKEKYYENSLSENLRLLEKIPAQYLNDPDLQGIKKQLESQQQTDVNKPFTDLTMQTPEGKTVKLSDYIGKGKLVLVDFWASWCAPCRQSMPELIKLYNEYKGKFEIVGISLDEDKTAWEKAIVKLALPWPQMSDLKGWKSDAAMLYGIHTIPHTVLIDNEGVIVARELKGTPLAEKIAELLK</sequence>
<dbReference type="Proteomes" id="UP000190121">
    <property type="component" value="Unassembled WGS sequence"/>
</dbReference>
<accession>A0A1T4P4V5</accession>
<dbReference type="GO" id="GO:0016853">
    <property type="term" value="F:isomerase activity"/>
    <property type="evidence" value="ECO:0007669"/>
    <property type="project" value="UniProtKB-KW"/>
</dbReference>
<keyword evidence="5" id="KW-0472">Membrane</keyword>
<reference evidence="8" key="1">
    <citation type="submission" date="2017-02" db="EMBL/GenBank/DDBJ databases">
        <authorList>
            <person name="Varghese N."/>
            <person name="Submissions S."/>
        </authorList>
    </citation>
    <scope>NUCLEOTIDE SEQUENCE [LARGE SCALE GENOMIC DNA]</scope>
    <source>
        <strain evidence="8">ATCC 51356</strain>
    </source>
</reference>
<dbReference type="PANTHER" id="PTHR42852:SF6">
    <property type="entry name" value="THIOL:DISULFIDE INTERCHANGE PROTEIN DSBE"/>
    <property type="match status" value="1"/>
</dbReference>
<evidence type="ECO:0000256" key="2">
    <source>
        <dbReference type="ARBA" id="ARBA00022748"/>
    </source>
</evidence>
<evidence type="ECO:0000256" key="5">
    <source>
        <dbReference type="SAM" id="Phobius"/>
    </source>
</evidence>
<feature type="domain" description="Thioredoxin" evidence="6">
    <location>
        <begin position="232"/>
        <end position="371"/>
    </location>
</feature>
<dbReference type="PROSITE" id="PS51352">
    <property type="entry name" value="THIOREDOXIN_2"/>
    <property type="match status" value="1"/>
</dbReference>
<dbReference type="InterPro" id="IPR000866">
    <property type="entry name" value="AhpC/TSA"/>
</dbReference>
<dbReference type="OrthoDB" id="9794348at2"/>
<dbReference type="PROSITE" id="PS51257">
    <property type="entry name" value="PROKAR_LIPOPROTEIN"/>
    <property type="match status" value="1"/>
</dbReference>
<gene>
    <name evidence="7" type="ORF">SAMN02745171_01327</name>
</gene>
<dbReference type="SUPFAM" id="SSF52833">
    <property type="entry name" value="Thioredoxin-like"/>
    <property type="match status" value="1"/>
</dbReference>
<dbReference type="GO" id="GO:0016491">
    <property type="term" value="F:oxidoreductase activity"/>
    <property type="evidence" value="ECO:0007669"/>
    <property type="project" value="InterPro"/>
</dbReference>
<organism evidence="7 8">
    <name type="scientific">Porphyromonas circumdentaria</name>
    <dbReference type="NCBI Taxonomy" id="29524"/>
    <lineage>
        <taxon>Bacteria</taxon>
        <taxon>Pseudomonadati</taxon>
        <taxon>Bacteroidota</taxon>
        <taxon>Bacteroidia</taxon>
        <taxon>Bacteroidales</taxon>
        <taxon>Porphyromonadaceae</taxon>
        <taxon>Porphyromonas</taxon>
    </lineage>
</organism>
<feature type="transmembrane region" description="Helical" evidence="5">
    <location>
        <begin position="12"/>
        <end position="28"/>
    </location>
</feature>
<keyword evidence="3" id="KW-1015">Disulfide bond</keyword>
<evidence type="ECO:0000256" key="1">
    <source>
        <dbReference type="ARBA" id="ARBA00004196"/>
    </source>
</evidence>
<keyword evidence="7" id="KW-0413">Isomerase</keyword>
<dbReference type="RefSeq" id="WP_078737230.1">
    <property type="nucleotide sequence ID" value="NZ_FUXE01000014.1"/>
</dbReference>
<dbReference type="PROSITE" id="PS00194">
    <property type="entry name" value="THIOREDOXIN_1"/>
    <property type="match status" value="1"/>
</dbReference>
<evidence type="ECO:0000259" key="6">
    <source>
        <dbReference type="PROSITE" id="PS51352"/>
    </source>
</evidence>
<dbReference type="AlphaFoldDB" id="A0A1T4P4V5"/>
<dbReference type="InterPro" id="IPR025380">
    <property type="entry name" value="DUF4369"/>
</dbReference>
<keyword evidence="5" id="KW-0812">Transmembrane</keyword>
<evidence type="ECO:0000313" key="7">
    <source>
        <dbReference type="EMBL" id="SJZ86431.1"/>
    </source>
</evidence>
<dbReference type="GO" id="GO:0016209">
    <property type="term" value="F:antioxidant activity"/>
    <property type="evidence" value="ECO:0007669"/>
    <property type="project" value="InterPro"/>
</dbReference>
<dbReference type="InterPro" id="IPR036249">
    <property type="entry name" value="Thioredoxin-like_sf"/>
</dbReference>
<evidence type="ECO:0000256" key="4">
    <source>
        <dbReference type="ARBA" id="ARBA00023284"/>
    </source>
</evidence>
<dbReference type="GO" id="GO:0030313">
    <property type="term" value="C:cell envelope"/>
    <property type="evidence" value="ECO:0007669"/>
    <property type="project" value="UniProtKB-SubCell"/>
</dbReference>
<keyword evidence="4" id="KW-0676">Redox-active center</keyword>